<dbReference type="FunFam" id="3.40.50.1970:FF:000003">
    <property type="entry name" value="Alcohol dehydrogenase, iron-containing"/>
    <property type="match status" value="1"/>
</dbReference>
<feature type="domain" description="Alcohol dehydrogenase iron-type/glycerol dehydrogenase GldA" evidence="4">
    <location>
        <begin position="11"/>
        <end position="179"/>
    </location>
</feature>
<dbReference type="InterPro" id="IPR001670">
    <property type="entry name" value="ADH_Fe/GldA"/>
</dbReference>
<reference evidence="6 7" key="1">
    <citation type="journal article" date="2017" name="Arch. Microbiol.">
        <title>Mariprofundus micogutta sp. nov., a novel iron-oxidizing zetaproteobacterium isolated from a deep-sea hydrothermal field at the Bayonnaise knoll of the Izu-Ogasawara arc, and a description of Mariprofundales ord. nov. and Zetaproteobacteria classis nov.</title>
        <authorList>
            <person name="Makita H."/>
            <person name="Tanaka E."/>
            <person name="Mitsunobu S."/>
            <person name="Miyazaki M."/>
            <person name="Nunoura T."/>
            <person name="Uematsu K."/>
            <person name="Takaki Y."/>
            <person name="Nishi S."/>
            <person name="Shimamura S."/>
            <person name="Takai K."/>
        </authorList>
    </citation>
    <scope>NUCLEOTIDE SEQUENCE [LARGE SCALE GENOMIC DNA]</scope>
    <source>
        <strain evidence="6 7">ET2</strain>
    </source>
</reference>
<evidence type="ECO:0000259" key="5">
    <source>
        <dbReference type="Pfam" id="PF25137"/>
    </source>
</evidence>
<dbReference type="Gene3D" id="3.40.50.1970">
    <property type="match status" value="1"/>
</dbReference>
<dbReference type="Proteomes" id="UP000231632">
    <property type="component" value="Unassembled WGS sequence"/>
</dbReference>
<evidence type="ECO:0000256" key="2">
    <source>
        <dbReference type="ARBA" id="ARBA00007358"/>
    </source>
</evidence>
<gene>
    <name evidence="6" type="ORF">MMIC_P2453</name>
</gene>
<dbReference type="GO" id="GO:0046872">
    <property type="term" value="F:metal ion binding"/>
    <property type="evidence" value="ECO:0007669"/>
    <property type="project" value="InterPro"/>
</dbReference>
<dbReference type="PANTHER" id="PTHR11496:SF102">
    <property type="entry name" value="ALCOHOL DEHYDROGENASE 4"/>
    <property type="match status" value="1"/>
</dbReference>
<dbReference type="RefSeq" id="WP_072660753.1">
    <property type="nucleotide sequence ID" value="NZ_BDFD01000040.1"/>
</dbReference>
<dbReference type="EC" id="1.2.1.10" evidence="6"/>
<evidence type="ECO:0000313" key="6">
    <source>
        <dbReference type="EMBL" id="GAV21464.1"/>
    </source>
</evidence>
<keyword evidence="7" id="KW-1185">Reference proteome</keyword>
<dbReference type="AlphaFoldDB" id="A0A1L8CRG0"/>
<comment type="similarity">
    <text evidence="2">Belongs to the iron-containing alcohol dehydrogenase family.</text>
</comment>
<proteinExistence type="inferred from homology"/>
<dbReference type="EMBL" id="BDFD01000040">
    <property type="protein sequence ID" value="GAV21464.1"/>
    <property type="molecule type" value="Genomic_DNA"/>
</dbReference>
<dbReference type="Gene3D" id="1.20.1090.10">
    <property type="entry name" value="Dehydroquinate synthase-like - alpha domain"/>
    <property type="match status" value="1"/>
</dbReference>
<dbReference type="Pfam" id="PF25137">
    <property type="entry name" value="ADH_Fe_C"/>
    <property type="match status" value="1"/>
</dbReference>
<accession>A0A1L8CRG0</accession>
<evidence type="ECO:0000256" key="3">
    <source>
        <dbReference type="ARBA" id="ARBA00023002"/>
    </source>
</evidence>
<dbReference type="STRING" id="1921010.MMIC_P2453"/>
<feature type="domain" description="Fe-containing alcohol dehydrogenase-like C-terminal" evidence="5">
    <location>
        <begin position="191"/>
        <end position="390"/>
    </location>
</feature>
<dbReference type="InterPro" id="IPR056798">
    <property type="entry name" value="ADH_Fe_C"/>
</dbReference>
<comment type="cofactor">
    <cofactor evidence="1">
        <name>Fe cation</name>
        <dbReference type="ChEBI" id="CHEBI:24875"/>
    </cofactor>
</comment>
<keyword evidence="3 6" id="KW-0560">Oxidoreductase</keyword>
<dbReference type="CDD" id="cd08183">
    <property type="entry name" value="Fe-ADH-like"/>
    <property type="match status" value="1"/>
</dbReference>
<dbReference type="PANTHER" id="PTHR11496">
    <property type="entry name" value="ALCOHOL DEHYDROGENASE"/>
    <property type="match status" value="1"/>
</dbReference>
<dbReference type="EC" id="1.1.1.1" evidence="6"/>
<name>A0A1L8CRG0_9PROT</name>
<dbReference type="Pfam" id="PF00465">
    <property type="entry name" value="Fe-ADH"/>
    <property type="match status" value="1"/>
</dbReference>
<sequence>MNNFFFASTPHIHFGTGTHQKLPDIIHSYGTRVLILTGGNSFDTSAICQNIWENLQQKFEIHRIQVSGEPSPQLVDEAVSSYKSFSPDCVVAIGGGSVVDAAKAVAGLLPSGDSVMEYLEGVGHGKIYTGPSTPFIALPTTAGTGGETSKNAVLSKIGVNGFKKSFRDEKLVAKHIILDAELTLSCPKHVTAACGMDAFTQLLESYVSTNANAMTDALALSGLEKIRDSLIPAVDNGNNLQAREGMLYASSISGLTLANAGLGSVHGLASPLGAFFPIPHGEVCGTLLFEAAALNIRAMRERQAGNPGLLKYAAIGRMFCQNEELPDDDAQNRLVELLEHWTERLLMPPLSNYGVKAADSDRIIDHISGGSMATNPIILTRQELTDLLSSRL</sequence>
<dbReference type="GO" id="GO:0004022">
    <property type="term" value="F:alcohol dehydrogenase (NAD+) activity"/>
    <property type="evidence" value="ECO:0007669"/>
    <property type="project" value="UniProtKB-EC"/>
</dbReference>
<dbReference type="InterPro" id="IPR039697">
    <property type="entry name" value="Alcohol_dehydrogenase_Fe"/>
</dbReference>
<dbReference type="GO" id="GO:0008774">
    <property type="term" value="F:acetaldehyde dehydrogenase (acetylating) activity"/>
    <property type="evidence" value="ECO:0007669"/>
    <property type="project" value="UniProtKB-EC"/>
</dbReference>
<evidence type="ECO:0000313" key="7">
    <source>
        <dbReference type="Proteomes" id="UP000231632"/>
    </source>
</evidence>
<comment type="caution">
    <text evidence="6">The sequence shown here is derived from an EMBL/GenBank/DDBJ whole genome shotgun (WGS) entry which is preliminary data.</text>
</comment>
<evidence type="ECO:0000259" key="4">
    <source>
        <dbReference type="Pfam" id="PF00465"/>
    </source>
</evidence>
<organism evidence="6 7">
    <name type="scientific">Mariprofundus micogutta</name>
    <dbReference type="NCBI Taxonomy" id="1921010"/>
    <lineage>
        <taxon>Bacteria</taxon>
        <taxon>Pseudomonadati</taxon>
        <taxon>Pseudomonadota</taxon>
        <taxon>Candidatius Mariprofundia</taxon>
        <taxon>Mariprofundales</taxon>
        <taxon>Mariprofundaceae</taxon>
        <taxon>Mariprofundus</taxon>
    </lineage>
</organism>
<evidence type="ECO:0000256" key="1">
    <source>
        <dbReference type="ARBA" id="ARBA00001962"/>
    </source>
</evidence>
<dbReference type="SUPFAM" id="SSF56796">
    <property type="entry name" value="Dehydroquinate synthase-like"/>
    <property type="match status" value="1"/>
</dbReference>
<dbReference type="OrthoDB" id="9815791at2"/>
<protein>
    <submittedName>
        <fullName evidence="6">Acetaldehyde dehydrogenase / alcohol dehydrogenase</fullName>
        <ecNumber evidence="6">1.1.1.1</ecNumber>
        <ecNumber evidence="6">1.2.1.10</ecNumber>
    </submittedName>
</protein>